<evidence type="ECO:0000256" key="2">
    <source>
        <dbReference type="ARBA" id="ARBA00012438"/>
    </source>
</evidence>
<dbReference type="InterPro" id="IPR011006">
    <property type="entry name" value="CheY-like_superfamily"/>
</dbReference>
<dbReference type="InterPro" id="IPR001789">
    <property type="entry name" value="Sig_transdc_resp-reg_receiver"/>
</dbReference>
<evidence type="ECO:0000259" key="12">
    <source>
        <dbReference type="PROSITE" id="PS50110"/>
    </source>
</evidence>
<evidence type="ECO:0000256" key="4">
    <source>
        <dbReference type="ARBA" id="ARBA00023015"/>
    </source>
</evidence>
<dbReference type="Gene3D" id="1.10.10.60">
    <property type="entry name" value="Homeodomain-like"/>
    <property type="match status" value="1"/>
</dbReference>
<dbReference type="SUPFAM" id="SSF46689">
    <property type="entry name" value="Homeodomain-like"/>
    <property type="match status" value="1"/>
</dbReference>
<sequence length="1367" mass="158019">MQFFFKIIPFFILLLLANNNYSQEPANFKKLEKDFHGGSKIEEDNLGYLWITTNKGIYKFNGYEYLFNPYDSIFTNFKKTDQEFLIKKDHKKSMWLSSLNGELMKIDSLNNKKCFSVNLAHDKRKIQITSITPNNNQVWFGSEEGSLFRYNYNTNKIDSITSLPLNKNTAFKITNIEIINDNNFWVSTNNRKIYKYTVDINKLEALELPSNFKGSYLRIALDRKKDLWISSDKGSLYKYISAEKKYREFFLTSKSNFNKSKSIKNVNMIISLFYDANGFVWVGTDGDGLYKINVETNKLTLYKNNINNRFSLSNNSITNISQDRNGNLYFLDKIGIINVLPKSNSNIIYYNGLENNTPTSILSVFKSSNNSIWLGTDGEGLNRVLPNTQKIHYSNKEQGKRFFTARYIQSIEENPKEQLWFATYLNGLWVFKDGNFSKINTPDESGKNNEEIRFLFKDSKNRIWSTSANSFNVFSEKNKLLATFDYNAHGLKGMYSHGIAEDKNGNIFVVVNGGGLFQFNEVEVFKDSYFKHISFDKKIQENLKKINFRYLTLGTDNSLWLVLHPNGLLNYNIKKNAFKSFENVENLKDLIIVSVVPEGEDFLWLGTTTGIHKYNFKKDIIESFYQSDGLHGDSFNKRSVFKDSNGVLYFGGDHGVNAFLPEKMNKKSSEAKLYINYIEVLNKPATEIISNQLKNGYEHLKNLKLTSNQSSFSFQFSAIENLMNSNYNYAYKLEGFDNDWILSKKDRIATYTNIPSGNYIFKVKAGSGKGIWDTETKEIAIRIKPHWWKSTLAYIIYTLFFLFLIYSAFLWFKLKKKLIEETLHNNQEKEIYAVKMNFFAKMSHEIQTPLTLILGPIADMLQRAESSGNTLLKQRLQIIANNANRLSRIATELMTVRNRELGMLKVYASENDLIAHLKKISLSFSEQARFKKIDFIQDYPNKKLFVWYDLDKIEHVLYNLLSNAFKFTPPEGTVKILVEENQKKKTIKISISDSGPGIPEKDLKDIFKLFYQSDLGKSRRGTGIGLALTKELIHIHHGKIKVKSSSKEGTKFSISLSTKENVFTSEEKINLDKTNVLSESYHTDFNLLNKNLIKKKTKESDKKFTLLIVEDNVEMQIFLKDILTEMYNLFIAENGKQGIELAEKKKPDLIISDIMMPVMDGVEMCNILKKKKSTAHIPIIFLTAKNSTSIKIEGLESGAIEFLRKPFNFYELTLKIYNILESQEKLISKYKLDTISSQEKVNIPSKDVQFLESLVKELDKNIENPNFKLDELAGTLNMSYSVIYRNCIDITGKTLVEFLRSRRLKKAALLIVERGYNISEAAYMVGYKDSRYFTKCFKEEFGKTPKAFKTESQNTNLQDFLKKYKLS</sequence>
<feature type="domain" description="Response regulatory" evidence="12">
    <location>
        <begin position="1105"/>
        <end position="1220"/>
    </location>
</feature>
<proteinExistence type="predicted"/>
<dbReference type="SUPFAM" id="SSF63829">
    <property type="entry name" value="Calcium-dependent phosphotriesterase"/>
    <property type="match status" value="2"/>
</dbReference>
<evidence type="ECO:0000256" key="1">
    <source>
        <dbReference type="ARBA" id="ARBA00000085"/>
    </source>
</evidence>
<dbReference type="InterPro" id="IPR013783">
    <property type="entry name" value="Ig-like_fold"/>
</dbReference>
<dbReference type="PROSITE" id="PS00041">
    <property type="entry name" value="HTH_ARAC_FAMILY_1"/>
    <property type="match status" value="1"/>
</dbReference>
<dbReference type="PANTHER" id="PTHR43547:SF2">
    <property type="entry name" value="HYBRID SIGNAL TRANSDUCTION HISTIDINE KINASE C"/>
    <property type="match status" value="1"/>
</dbReference>
<feature type="domain" description="HTH araC/xylS-type" evidence="10">
    <location>
        <begin position="1252"/>
        <end position="1351"/>
    </location>
</feature>
<keyword evidence="14" id="KW-1185">Reference proteome</keyword>
<dbReference type="Pfam" id="PF12833">
    <property type="entry name" value="HTH_18"/>
    <property type="match status" value="1"/>
</dbReference>
<dbReference type="Gene3D" id="2.130.10.10">
    <property type="entry name" value="YVTN repeat-like/Quinoprotein amine dehydrogenase"/>
    <property type="match status" value="2"/>
</dbReference>
<name>A0ABX7SSX0_9FLAO</name>
<dbReference type="EC" id="2.7.13.3" evidence="2"/>
<dbReference type="PROSITE" id="PS01124">
    <property type="entry name" value="HTH_ARAC_FAMILY_2"/>
    <property type="match status" value="1"/>
</dbReference>
<keyword evidence="5" id="KW-0238">DNA-binding</keyword>
<evidence type="ECO:0000313" key="13">
    <source>
        <dbReference type="EMBL" id="QTD37344.1"/>
    </source>
</evidence>
<dbReference type="InterPro" id="IPR018062">
    <property type="entry name" value="HTH_AraC-typ_CS"/>
</dbReference>
<evidence type="ECO:0000259" key="10">
    <source>
        <dbReference type="PROSITE" id="PS01124"/>
    </source>
</evidence>
<dbReference type="PROSITE" id="PS50109">
    <property type="entry name" value="HIS_KIN"/>
    <property type="match status" value="1"/>
</dbReference>
<evidence type="ECO:0000256" key="7">
    <source>
        <dbReference type="PROSITE-ProRule" id="PRU00169"/>
    </source>
</evidence>
<evidence type="ECO:0000256" key="8">
    <source>
        <dbReference type="SAM" id="Phobius"/>
    </source>
</evidence>
<feature type="signal peptide" evidence="9">
    <location>
        <begin position="1"/>
        <end position="22"/>
    </location>
</feature>
<dbReference type="EMBL" id="CP071795">
    <property type="protein sequence ID" value="QTD37344.1"/>
    <property type="molecule type" value="Genomic_DNA"/>
</dbReference>
<dbReference type="Pfam" id="PF02518">
    <property type="entry name" value="HATPase_c"/>
    <property type="match status" value="1"/>
</dbReference>
<keyword evidence="4" id="KW-0805">Transcription regulation</keyword>
<dbReference type="Pfam" id="PF00512">
    <property type="entry name" value="HisKA"/>
    <property type="match status" value="1"/>
</dbReference>
<feature type="domain" description="Histidine kinase" evidence="11">
    <location>
        <begin position="841"/>
        <end position="1060"/>
    </location>
</feature>
<dbReference type="SMART" id="SM00388">
    <property type="entry name" value="HisKA"/>
    <property type="match status" value="1"/>
</dbReference>
<keyword evidence="8" id="KW-0812">Transmembrane</keyword>
<keyword evidence="3 7" id="KW-0597">Phosphoprotein</keyword>
<dbReference type="InterPro" id="IPR009057">
    <property type="entry name" value="Homeodomain-like_sf"/>
</dbReference>
<dbReference type="RefSeq" id="WP_207971515.1">
    <property type="nucleotide sequence ID" value="NZ_CP071795.1"/>
</dbReference>
<keyword evidence="6" id="KW-0804">Transcription</keyword>
<dbReference type="SUPFAM" id="SSF55874">
    <property type="entry name" value="ATPase domain of HSP90 chaperone/DNA topoisomerase II/histidine kinase"/>
    <property type="match status" value="1"/>
</dbReference>
<reference evidence="13 14" key="1">
    <citation type="submission" date="2021-03" db="EMBL/GenBank/DDBJ databases">
        <title>Complete genome of Polaribacter_sp.G4M1.</title>
        <authorList>
            <person name="Jeong S.W."/>
            <person name="Bae J.W."/>
        </authorList>
    </citation>
    <scope>NUCLEOTIDE SEQUENCE [LARGE SCALE GENOMIC DNA]</scope>
    <source>
        <strain evidence="13 14">G4M1</strain>
    </source>
</reference>
<dbReference type="PRINTS" id="PR00344">
    <property type="entry name" value="BCTRLSENSOR"/>
</dbReference>
<keyword evidence="9" id="KW-0732">Signal</keyword>
<dbReference type="PROSITE" id="PS50110">
    <property type="entry name" value="RESPONSE_REGULATORY"/>
    <property type="match status" value="1"/>
</dbReference>
<dbReference type="Gene3D" id="1.10.287.130">
    <property type="match status" value="1"/>
</dbReference>
<dbReference type="SMART" id="SM00342">
    <property type="entry name" value="HTH_ARAC"/>
    <property type="match status" value="1"/>
</dbReference>
<dbReference type="InterPro" id="IPR005467">
    <property type="entry name" value="His_kinase_dom"/>
</dbReference>
<dbReference type="SMART" id="SM00387">
    <property type="entry name" value="HATPase_c"/>
    <property type="match status" value="1"/>
</dbReference>
<dbReference type="Gene3D" id="3.30.565.10">
    <property type="entry name" value="Histidine kinase-like ATPase, C-terminal domain"/>
    <property type="match status" value="1"/>
</dbReference>
<dbReference type="InterPro" id="IPR036097">
    <property type="entry name" value="HisK_dim/P_sf"/>
</dbReference>
<dbReference type="InterPro" id="IPR003594">
    <property type="entry name" value="HATPase_dom"/>
</dbReference>
<comment type="catalytic activity">
    <reaction evidence="1">
        <text>ATP + protein L-histidine = ADP + protein N-phospho-L-histidine.</text>
        <dbReference type="EC" id="2.7.13.3"/>
    </reaction>
</comment>
<dbReference type="Proteomes" id="UP000663935">
    <property type="component" value="Chromosome"/>
</dbReference>
<evidence type="ECO:0000313" key="14">
    <source>
        <dbReference type="Proteomes" id="UP000663935"/>
    </source>
</evidence>
<dbReference type="InterPro" id="IPR018060">
    <property type="entry name" value="HTH_AraC"/>
</dbReference>
<dbReference type="InterPro" id="IPR015943">
    <property type="entry name" value="WD40/YVTN_repeat-like_dom_sf"/>
</dbReference>
<evidence type="ECO:0000256" key="3">
    <source>
        <dbReference type="ARBA" id="ARBA00022553"/>
    </source>
</evidence>
<dbReference type="InterPro" id="IPR036890">
    <property type="entry name" value="HATPase_C_sf"/>
</dbReference>
<dbReference type="InterPro" id="IPR003661">
    <property type="entry name" value="HisK_dim/P_dom"/>
</dbReference>
<feature type="modified residue" description="4-aspartylphosphate" evidence="7">
    <location>
        <position position="1153"/>
    </location>
</feature>
<organism evidence="13 14">
    <name type="scientific">Polaribacter batillariae</name>
    <dbReference type="NCBI Taxonomy" id="2808900"/>
    <lineage>
        <taxon>Bacteria</taxon>
        <taxon>Pseudomonadati</taxon>
        <taxon>Bacteroidota</taxon>
        <taxon>Flavobacteriia</taxon>
        <taxon>Flavobacteriales</taxon>
        <taxon>Flavobacteriaceae</taxon>
    </lineage>
</organism>
<gene>
    <name evidence="13" type="ORF">JL193_14765</name>
</gene>
<evidence type="ECO:0000256" key="9">
    <source>
        <dbReference type="SAM" id="SignalP"/>
    </source>
</evidence>
<evidence type="ECO:0000256" key="5">
    <source>
        <dbReference type="ARBA" id="ARBA00023125"/>
    </source>
</evidence>
<dbReference type="CDD" id="cd00082">
    <property type="entry name" value="HisKA"/>
    <property type="match status" value="1"/>
</dbReference>
<feature type="chain" id="PRO_5046877640" description="histidine kinase" evidence="9">
    <location>
        <begin position="23"/>
        <end position="1367"/>
    </location>
</feature>
<dbReference type="PANTHER" id="PTHR43547">
    <property type="entry name" value="TWO-COMPONENT HISTIDINE KINASE"/>
    <property type="match status" value="1"/>
</dbReference>
<protein>
    <recommendedName>
        <fullName evidence="2">histidine kinase</fullName>
        <ecNumber evidence="2">2.7.13.3</ecNumber>
    </recommendedName>
</protein>
<dbReference type="InterPro" id="IPR004358">
    <property type="entry name" value="Sig_transdc_His_kin-like_C"/>
</dbReference>
<keyword evidence="8" id="KW-0472">Membrane</keyword>
<evidence type="ECO:0000256" key="6">
    <source>
        <dbReference type="ARBA" id="ARBA00023163"/>
    </source>
</evidence>
<dbReference type="Pfam" id="PF07495">
    <property type="entry name" value="Y_Y_Y"/>
    <property type="match status" value="1"/>
</dbReference>
<dbReference type="Gene3D" id="2.60.40.10">
    <property type="entry name" value="Immunoglobulins"/>
    <property type="match status" value="1"/>
</dbReference>
<dbReference type="SUPFAM" id="SSF52172">
    <property type="entry name" value="CheY-like"/>
    <property type="match status" value="1"/>
</dbReference>
<evidence type="ECO:0000259" key="11">
    <source>
        <dbReference type="PROSITE" id="PS50109"/>
    </source>
</evidence>
<feature type="transmembrane region" description="Helical" evidence="8">
    <location>
        <begin position="792"/>
        <end position="812"/>
    </location>
</feature>
<dbReference type="Pfam" id="PF00072">
    <property type="entry name" value="Response_reg"/>
    <property type="match status" value="1"/>
</dbReference>
<accession>A0ABX7SSX0</accession>
<dbReference type="InterPro" id="IPR011123">
    <property type="entry name" value="Y_Y_Y"/>
</dbReference>
<dbReference type="SMART" id="SM00448">
    <property type="entry name" value="REC"/>
    <property type="match status" value="1"/>
</dbReference>
<dbReference type="Gene3D" id="3.40.50.2300">
    <property type="match status" value="1"/>
</dbReference>
<keyword evidence="8" id="KW-1133">Transmembrane helix</keyword>
<dbReference type="SUPFAM" id="SSF47384">
    <property type="entry name" value="Homodimeric domain of signal transducing histidine kinase"/>
    <property type="match status" value="1"/>
</dbReference>